<dbReference type="SUPFAM" id="SSF57610">
    <property type="entry name" value="Thyroglobulin type-1 domain"/>
    <property type="match status" value="1"/>
</dbReference>
<dbReference type="InterPro" id="IPR000716">
    <property type="entry name" value="Thyroglobulin_1"/>
</dbReference>
<dbReference type="GO" id="GO:0005615">
    <property type="term" value="C:extracellular space"/>
    <property type="evidence" value="ECO:0007669"/>
    <property type="project" value="TreeGrafter"/>
</dbReference>
<dbReference type="PANTHER" id="PTHR12352:SF25">
    <property type="entry name" value="SPARC_OSTEONECTIN, CWCV AND KAZAL LIKE DOMAINS PROTEOGLYCAN 1"/>
    <property type="match status" value="1"/>
</dbReference>
<dbReference type="SUPFAM" id="SSF47473">
    <property type="entry name" value="EF-hand"/>
    <property type="match status" value="1"/>
</dbReference>
<reference evidence="9" key="1">
    <citation type="submission" date="2022-07" db="EMBL/GenBank/DDBJ databases">
        <title>Chromosome-level genome of Muraenolepis orangiensis.</title>
        <authorList>
            <person name="Kim J."/>
        </authorList>
    </citation>
    <scope>NUCLEOTIDE SEQUENCE</scope>
    <source>
        <strain evidence="9">KU_S4_2022</strain>
        <tissue evidence="9">Muscle</tissue>
    </source>
</reference>
<comment type="caution">
    <text evidence="6">Lacks conserved residue(s) required for the propagation of feature annotation.</text>
</comment>
<organism evidence="9 10">
    <name type="scientific">Muraenolepis orangiensis</name>
    <name type="common">Patagonian moray cod</name>
    <dbReference type="NCBI Taxonomy" id="630683"/>
    <lineage>
        <taxon>Eukaryota</taxon>
        <taxon>Metazoa</taxon>
        <taxon>Chordata</taxon>
        <taxon>Craniata</taxon>
        <taxon>Vertebrata</taxon>
        <taxon>Euteleostomi</taxon>
        <taxon>Actinopterygii</taxon>
        <taxon>Neopterygii</taxon>
        <taxon>Teleostei</taxon>
        <taxon>Neoteleostei</taxon>
        <taxon>Acanthomorphata</taxon>
        <taxon>Zeiogadaria</taxon>
        <taxon>Gadariae</taxon>
        <taxon>Gadiformes</taxon>
        <taxon>Muraenolepidoidei</taxon>
        <taxon>Muraenolepididae</taxon>
        <taxon>Muraenolepis</taxon>
    </lineage>
</organism>
<proteinExistence type="predicted"/>
<sequence>MFSLLSLGVLLLGGEMVVSAVSSDPPDSDRLLSSMSETDGYWGSFRDRQTFHSADARDRGKRSVSARRGERCKTMDQRIPGYRYMTLCRPPSSPMPLCLCLVGLDATKDPCLMLKYRSLHFSFTDQASGSERVGHFWYADTDLSASLSLSGKVISVKCDGPCPCLPGQEAIKPKHRTTQAVCSDRDLHSLGSRLNVWFRVLYLDANRDLKASDSSDSAPGRLDTSILPICKDSLGWIFNKLDVNFDLLLDQSAKHPLPGQECPARTRRAGFSCWVWKSLMGTYTPRCTEEGYFKSTQCHGSTGQCWCVDKYGNEIAGSRKQGNPSCGELCSLMFLVAIEDDEDEGEEKDDEMGYIW</sequence>
<gene>
    <name evidence="9" type="ORF">NHX12_012116</name>
</gene>
<dbReference type="InterPro" id="IPR011992">
    <property type="entry name" value="EF-hand-dom_pair"/>
</dbReference>
<dbReference type="AlphaFoldDB" id="A0A9Q0DHJ4"/>
<dbReference type="SMART" id="SM00211">
    <property type="entry name" value="TY"/>
    <property type="match status" value="1"/>
</dbReference>
<evidence type="ECO:0000259" key="8">
    <source>
        <dbReference type="PROSITE" id="PS51162"/>
    </source>
</evidence>
<evidence type="ECO:0000256" key="2">
    <source>
        <dbReference type="ARBA" id="ARBA00022525"/>
    </source>
</evidence>
<comment type="subcellular location">
    <subcellularLocation>
        <location evidence="1">Secreted</location>
    </subcellularLocation>
</comment>
<evidence type="ECO:0000256" key="7">
    <source>
        <dbReference type="SAM" id="SignalP"/>
    </source>
</evidence>
<evidence type="ECO:0000313" key="10">
    <source>
        <dbReference type="Proteomes" id="UP001148018"/>
    </source>
</evidence>
<name>A0A9Q0DHJ4_9TELE</name>
<dbReference type="OrthoDB" id="8875634at2759"/>
<dbReference type="Gene3D" id="4.10.800.10">
    <property type="entry name" value="Thyroglobulin type-1"/>
    <property type="match status" value="1"/>
</dbReference>
<dbReference type="Proteomes" id="UP001148018">
    <property type="component" value="Unassembled WGS sequence"/>
</dbReference>
<dbReference type="InterPro" id="IPR019577">
    <property type="entry name" value="SPARC/Testican_Ca-bd-dom"/>
</dbReference>
<evidence type="ECO:0000256" key="3">
    <source>
        <dbReference type="ARBA" id="ARBA00022737"/>
    </source>
</evidence>
<keyword evidence="10" id="KW-1185">Reference proteome</keyword>
<dbReference type="CDD" id="cd00191">
    <property type="entry name" value="TY"/>
    <property type="match status" value="1"/>
</dbReference>
<keyword evidence="4 6" id="KW-1015">Disulfide bond</keyword>
<evidence type="ECO:0000256" key="5">
    <source>
        <dbReference type="ARBA" id="ARBA00023180"/>
    </source>
</evidence>
<dbReference type="InterPro" id="IPR051950">
    <property type="entry name" value="Dev_reg/Prot_inhib"/>
</dbReference>
<dbReference type="Pfam" id="PF00086">
    <property type="entry name" value="Thyroglobulin_1"/>
    <property type="match status" value="1"/>
</dbReference>
<keyword evidence="7" id="KW-0732">Signal</keyword>
<dbReference type="GO" id="GO:0035592">
    <property type="term" value="P:establishment of protein localization to extracellular region"/>
    <property type="evidence" value="ECO:0007669"/>
    <property type="project" value="TreeGrafter"/>
</dbReference>
<dbReference type="InterPro" id="IPR036857">
    <property type="entry name" value="Thyroglobulin_1_sf"/>
</dbReference>
<accession>A0A9Q0DHJ4</accession>
<evidence type="ECO:0000256" key="1">
    <source>
        <dbReference type="ARBA" id="ARBA00004613"/>
    </source>
</evidence>
<evidence type="ECO:0000256" key="4">
    <source>
        <dbReference type="ARBA" id="ARBA00023157"/>
    </source>
</evidence>
<comment type="caution">
    <text evidence="9">The sequence shown here is derived from an EMBL/GenBank/DDBJ whole genome shotgun (WGS) entry which is preliminary data.</text>
</comment>
<dbReference type="EMBL" id="JANIIK010000116">
    <property type="protein sequence ID" value="KAJ3588524.1"/>
    <property type="molecule type" value="Genomic_DNA"/>
</dbReference>
<dbReference type="GO" id="GO:0005509">
    <property type="term" value="F:calcium ion binding"/>
    <property type="evidence" value="ECO:0007669"/>
    <property type="project" value="InterPro"/>
</dbReference>
<keyword evidence="5" id="KW-0325">Glycoprotein</keyword>
<dbReference type="PROSITE" id="PS51162">
    <property type="entry name" value="THYROGLOBULIN_1_2"/>
    <property type="match status" value="1"/>
</dbReference>
<dbReference type="Pfam" id="PF10591">
    <property type="entry name" value="SPARC_Ca_bdg"/>
    <property type="match status" value="1"/>
</dbReference>
<evidence type="ECO:0000256" key="6">
    <source>
        <dbReference type="PROSITE-ProRule" id="PRU00500"/>
    </source>
</evidence>
<dbReference type="PROSITE" id="PS00484">
    <property type="entry name" value="THYROGLOBULIN_1_1"/>
    <property type="match status" value="1"/>
</dbReference>
<keyword evidence="2" id="KW-0964">Secreted</keyword>
<feature type="chain" id="PRO_5040480067" description="Thyroglobulin type-1 domain-containing protein" evidence="7">
    <location>
        <begin position="21"/>
        <end position="356"/>
    </location>
</feature>
<dbReference type="PANTHER" id="PTHR12352">
    <property type="entry name" value="SECRETED MODULAR CALCIUM-BINDING PROTEIN"/>
    <property type="match status" value="1"/>
</dbReference>
<protein>
    <recommendedName>
        <fullName evidence="8">Thyroglobulin type-1 domain-containing protein</fullName>
    </recommendedName>
</protein>
<evidence type="ECO:0000313" key="9">
    <source>
        <dbReference type="EMBL" id="KAJ3588524.1"/>
    </source>
</evidence>
<feature type="disulfide bond" evidence="6">
    <location>
        <begin position="298"/>
        <end position="305"/>
    </location>
</feature>
<feature type="domain" description="Thyroglobulin type-1" evidence="8">
    <location>
        <begin position="259"/>
        <end position="326"/>
    </location>
</feature>
<keyword evidence="3" id="KW-0677">Repeat</keyword>
<feature type="signal peptide" evidence="7">
    <location>
        <begin position="1"/>
        <end position="20"/>
    </location>
</feature>